<feature type="compositionally biased region" description="Polar residues" evidence="2">
    <location>
        <begin position="1250"/>
        <end position="1284"/>
    </location>
</feature>
<evidence type="ECO:0000313" key="5">
    <source>
        <dbReference type="Proteomes" id="UP000002149"/>
    </source>
</evidence>
<feature type="region of interest" description="Disordered" evidence="2">
    <location>
        <begin position="221"/>
        <end position="254"/>
    </location>
</feature>
<feature type="compositionally biased region" description="Acidic residues" evidence="2">
    <location>
        <begin position="754"/>
        <end position="763"/>
    </location>
</feature>
<feature type="compositionally biased region" description="Polar residues" evidence="2">
    <location>
        <begin position="860"/>
        <end position="875"/>
    </location>
</feature>
<dbReference type="GO" id="GO:0046856">
    <property type="term" value="P:phosphatidylinositol dephosphorylation"/>
    <property type="evidence" value="ECO:0007669"/>
    <property type="project" value="InterPro"/>
</dbReference>
<feature type="region of interest" description="Disordered" evidence="2">
    <location>
        <begin position="1084"/>
        <end position="1334"/>
    </location>
</feature>
<accession>Q5KMI5</accession>
<evidence type="ECO:0000256" key="2">
    <source>
        <dbReference type="SAM" id="MobiDB-lite"/>
    </source>
</evidence>
<dbReference type="InterPro" id="IPR036691">
    <property type="entry name" value="Endo/exonu/phosph_ase_sf"/>
</dbReference>
<dbReference type="PANTHER" id="PTHR11200:SF275">
    <property type="entry name" value="LD06095P"/>
    <property type="match status" value="1"/>
</dbReference>
<feature type="region of interest" description="Disordered" evidence="2">
    <location>
        <begin position="630"/>
        <end position="785"/>
    </location>
</feature>
<feature type="region of interest" description="Disordered" evidence="2">
    <location>
        <begin position="69"/>
        <end position="101"/>
    </location>
</feature>
<feature type="compositionally biased region" description="Polar residues" evidence="2">
    <location>
        <begin position="1168"/>
        <end position="1186"/>
    </location>
</feature>
<dbReference type="Pfam" id="PF22669">
    <property type="entry name" value="Exo_endo_phos2"/>
    <property type="match status" value="2"/>
</dbReference>
<keyword evidence="5" id="KW-1185">Reference proteome</keyword>
<keyword evidence="1" id="KW-0175">Coiled coil</keyword>
<dbReference type="VEuPathDB" id="FungiDB:CNB01580"/>
<protein>
    <recommendedName>
        <fullName evidence="3">Inositol polyphosphate-related phosphatase domain-containing protein</fullName>
    </recommendedName>
</protein>
<feature type="region of interest" description="Disordered" evidence="2">
    <location>
        <begin position="283"/>
        <end position="421"/>
    </location>
</feature>
<dbReference type="InterPro" id="IPR046985">
    <property type="entry name" value="IP5"/>
</dbReference>
<dbReference type="PANTHER" id="PTHR11200">
    <property type="entry name" value="INOSITOL 5-PHOSPHATASE"/>
    <property type="match status" value="1"/>
</dbReference>
<dbReference type="SUPFAM" id="SSF56219">
    <property type="entry name" value="DNase I-like"/>
    <property type="match status" value="1"/>
</dbReference>
<feature type="compositionally biased region" description="Low complexity" evidence="2">
    <location>
        <begin position="637"/>
        <end position="655"/>
    </location>
</feature>
<reference evidence="4 5" key="1">
    <citation type="journal article" date="2005" name="Science">
        <title>The genome of the basidiomycetous yeast and human pathogen Cryptococcus neoformans.</title>
        <authorList>
            <person name="Loftus B.J."/>
            <person name="Fung E."/>
            <person name="Roncaglia P."/>
            <person name="Rowley D."/>
            <person name="Amedeo P."/>
            <person name="Bruno D."/>
            <person name="Vamathevan J."/>
            <person name="Miranda M."/>
            <person name="Anderson I.J."/>
            <person name="Fraser J.A."/>
            <person name="Allen J.E."/>
            <person name="Bosdet I.E."/>
            <person name="Brent M.R."/>
            <person name="Chiu R."/>
            <person name="Doering T.L."/>
            <person name="Donlin M.J."/>
            <person name="D'Souza C.A."/>
            <person name="Fox D.S."/>
            <person name="Grinberg V."/>
            <person name="Fu J."/>
            <person name="Fukushima M."/>
            <person name="Haas B.J."/>
            <person name="Huang J.C."/>
            <person name="Janbon G."/>
            <person name="Jones S.J."/>
            <person name="Koo H.L."/>
            <person name="Krzywinski M.I."/>
            <person name="Kwon-Chung J.K."/>
            <person name="Lengeler K.B."/>
            <person name="Maiti R."/>
            <person name="Marra M.A."/>
            <person name="Marra R.E."/>
            <person name="Mathewson C.A."/>
            <person name="Mitchell T.G."/>
            <person name="Pertea M."/>
            <person name="Riggs F.R."/>
            <person name="Salzberg S.L."/>
            <person name="Schein J.E."/>
            <person name="Shvartsbeyn A."/>
            <person name="Shin H."/>
            <person name="Shumway M."/>
            <person name="Specht C.A."/>
            <person name="Suh B.B."/>
            <person name="Tenney A."/>
            <person name="Utterback T.R."/>
            <person name="Wickes B.L."/>
            <person name="Wortman J.R."/>
            <person name="Wye N.H."/>
            <person name="Kronstad J.W."/>
            <person name="Lodge J.K."/>
            <person name="Heitman J."/>
            <person name="Davis R.W."/>
            <person name="Fraser C.M."/>
            <person name="Hyman R.W."/>
        </authorList>
    </citation>
    <scope>NUCLEOTIDE SEQUENCE [LARGE SCALE GENOMIC DNA]</scope>
    <source>
        <strain evidence="5">JEC21 / ATCC MYA-565</strain>
    </source>
</reference>
<feature type="region of interest" description="Disordered" evidence="2">
    <location>
        <begin position="804"/>
        <end position="955"/>
    </location>
</feature>
<dbReference type="RefSeq" id="XP_024512136.1">
    <property type="nucleotide sequence ID" value="XM_024656486.1"/>
</dbReference>
<proteinExistence type="predicted"/>
<dbReference type="InterPro" id="IPR000300">
    <property type="entry name" value="IPPc"/>
</dbReference>
<feature type="compositionally biased region" description="Polar residues" evidence="2">
    <location>
        <begin position="1299"/>
        <end position="1318"/>
    </location>
</feature>
<dbReference type="Proteomes" id="UP000002149">
    <property type="component" value="Chromosome 2"/>
</dbReference>
<feature type="compositionally biased region" description="Polar residues" evidence="2">
    <location>
        <begin position="1086"/>
        <end position="1105"/>
    </location>
</feature>
<feature type="compositionally biased region" description="Basic and acidic residues" evidence="2">
    <location>
        <begin position="1350"/>
        <end position="1363"/>
    </location>
</feature>
<evidence type="ECO:0000256" key="1">
    <source>
        <dbReference type="SAM" id="Coils"/>
    </source>
</evidence>
<dbReference type="InParanoid" id="Q5KMI5"/>
<evidence type="ECO:0000259" key="3">
    <source>
        <dbReference type="SMART" id="SM00128"/>
    </source>
</evidence>
<feature type="region of interest" description="Disordered" evidence="2">
    <location>
        <begin position="1348"/>
        <end position="1377"/>
    </location>
</feature>
<dbReference type="STRING" id="214684.Q5KMI5"/>
<dbReference type="FunFam" id="3.60.10.10:FF:000106">
    <property type="entry name" value="Unplaced genomic scaffold supercont1.219, whole genome shotgun sequence"/>
    <property type="match status" value="1"/>
</dbReference>
<dbReference type="PaxDb" id="214684-Q5KMI5"/>
<dbReference type="GO" id="GO:0004439">
    <property type="term" value="F:phosphatidylinositol-4,5-bisphosphate 5-phosphatase activity"/>
    <property type="evidence" value="ECO:0000318"/>
    <property type="project" value="GO_Central"/>
</dbReference>
<feature type="compositionally biased region" description="Polar residues" evidence="2">
    <location>
        <begin position="737"/>
        <end position="752"/>
    </location>
</feature>
<dbReference type="eggNOG" id="KOG0565">
    <property type="taxonomic scope" value="Eukaryota"/>
</dbReference>
<dbReference type="EMBL" id="AE017342">
    <property type="protein sequence ID" value="AAW41521.2"/>
    <property type="molecule type" value="Genomic_DNA"/>
</dbReference>
<feature type="region of interest" description="Disordered" evidence="2">
    <location>
        <begin position="1040"/>
        <end position="1069"/>
    </location>
</feature>
<feature type="compositionally biased region" description="Polar residues" evidence="2">
    <location>
        <begin position="883"/>
        <end position="898"/>
    </location>
</feature>
<dbReference type="KEGG" id="cne:CNB01580"/>
<feature type="coiled-coil region" evidence="1">
    <location>
        <begin position="187"/>
        <end position="220"/>
    </location>
</feature>
<feature type="compositionally biased region" description="Polar residues" evidence="2">
    <location>
        <begin position="363"/>
        <end position="378"/>
    </location>
</feature>
<feature type="compositionally biased region" description="Low complexity" evidence="2">
    <location>
        <begin position="914"/>
        <end position="923"/>
    </location>
</feature>
<feature type="compositionally biased region" description="Basic and acidic residues" evidence="2">
    <location>
        <begin position="899"/>
        <end position="913"/>
    </location>
</feature>
<feature type="domain" description="Inositol polyphosphate-related phosphatase" evidence="3">
    <location>
        <begin position="387"/>
        <end position="684"/>
    </location>
</feature>
<organism evidence="4 5">
    <name type="scientific">Cryptococcus deneoformans (strain JEC21 / ATCC MYA-565)</name>
    <name type="common">Cryptococcus neoformans var. neoformans serotype D</name>
    <dbReference type="NCBI Taxonomy" id="214684"/>
    <lineage>
        <taxon>Eukaryota</taxon>
        <taxon>Fungi</taxon>
        <taxon>Dikarya</taxon>
        <taxon>Basidiomycota</taxon>
        <taxon>Agaricomycotina</taxon>
        <taxon>Tremellomycetes</taxon>
        <taxon>Tremellales</taxon>
        <taxon>Cryptococcaceae</taxon>
        <taxon>Cryptococcus</taxon>
        <taxon>Cryptococcus neoformans species complex</taxon>
    </lineage>
</organism>
<dbReference type="OrthoDB" id="405996at2759"/>
<dbReference type="HOGENOM" id="CLU_253644_0_0_1"/>
<feature type="compositionally biased region" description="Basic residues" evidence="2">
    <location>
        <begin position="769"/>
        <end position="782"/>
    </location>
</feature>
<feature type="compositionally biased region" description="Polar residues" evidence="2">
    <location>
        <begin position="1199"/>
        <end position="1208"/>
    </location>
</feature>
<dbReference type="GeneID" id="3255825"/>
<name>Q5KMI5_CRYD1</name>
<gene>
    <name evidence="4" type="ordered locus">CNB01580</name>
</gene>
<dbReference type="Gene3D" id="3.60.10.10">
    <property type="entry name" value="Endonuclease/exonuclease/phosphatase"/>
    <property type="match status" value="2"/>
</dbReference>
<sequence>MPRLLHALAHHKHIFPSDSSSSHQDYNASMQDPNRLRSRLHALFHSKDNHPQDDDAQDSRQQRAIQAIDGDDWSGDGHDTSRSMSFSFSNGSEIGSTVAPPKPQREAIKVLVITWNMGDALPKGDLSVLLGKVPPYKPPQSPITGLPSLPIENAHPYHIVVIAGQECPTPSGAPRGLGGGLIKGVTLRHKKEIKEKKEKEKEIKEKDKEIKEEAIDLEKDAEDVVQGTKSPEIGGDDDDRLRATSPMTPHSPFLHRLSPAAKGWSQMLDDYFCGPNYRYDVPHSLPSSNPTSSRDSPVPAHKPNIQSPVPSPQPSAILRSSSVPMTPSNPVPTPLAKIAATNGKGNVPSPHGPSHLRPPLSPLATSRSSLESGSNTFINSSSDDSEDNGEDVVPYINPAGDKKLQQKPKALSSPSKQKLKRPEIVIPTEETKNDDQGAYVHVAKERLLGMYLSVYVYKDAEHLIQGLDKDFVTAGLAGGRFGNKGGIGISLKLADHRFLFVNSHLAAHTDRQAARLANIAKIKSELRLDCFLPKDDPRAQAEDIADRFDTVFWCGDLNFRLELSRLHADWLIEQKKYAEALMWDQLKMAMADPEINPFPGFEEGPINFPCTFKYDVWKSVRATNREIRRNLKRRKSSASAASVDIDSSQISSSNPGNGGGGGRKAGGHQKSLSGVPEADAIEEMGEETSASALAPADGMMSGQGPSPTSGQESDKDQLRPPSRSGDRSDEEDYGRQSFESSRYTSGVASTVGTDAEEDNSDADSEPRSHHSHNHRQHHHQQHKAFESALKEKTRHLLGLVKMDGILTGSPGRRNHNSNNSDNNNIGRRVSNRNRGESTSTARRERRKEEQDRNEYESRRASMSSFASTNIGTEYTTEPDIGRLSNSSYRSIRNPTASSQDDHLGIPSKTDRSVTSHSSASPPSYAGDWTKPPFTRRLSGMKRTSSSKSVYRELEEGEDLDNDLDVDRREGVYDSSKKQRVPSWCDRVLWKAHITPDPPLEPISEDHDPSLNHERPLSRISTAFSNFGGHFRLPMGRASTKEPSLLVPTSTRSGKKLEHAVKESDEDDHWGEKVDKALRFDADRNMSDSFVSSPPESPDLRSTGTESGLIPAPRQVSPLGKEQKFFSASKSIPPLLTPKMSPVKTESESSSPRITHSAPDPGKRKLSFDPTSSSPLKGTSTPPTDQSSHIDRVKSPASRPRSNSDSTGDQGVEQEKEKKKGRVSDGIVGALATPTKIETKLSVMGRGNGASPRNKSPKGTDSPTRAATWQPLQSSKTESATNTAETPLPPIHSKSYAPSRPTSSNMDSNPSFQPLTHATTLAGPAPTVSNRREHDKNAFMRFLRDLPGWLHRSDRSTEEEKDKDETGEELNQEEKRWQKGEVRCLHYGTIDDAGMRLLEGRSDHRPAIFAGAVYI</sequence>
<feature type="compositionally biased region" description="Basic and acidic residues" evidence="2">
    <location>
        <begin position="846"/>
        <end position="859"/>
    </location>
</feature>
<dbReference type="SMART" id="SM00128">
    <property type="entry name" value="IPPc"/>
    <property type="match status" value="1"/>
</dbReference>
<feature type="compositionally biased region" description="Low complexity" evidence="2">
    <location>
        <begin position="82"/>
        <end position="92"/>
    </location>
</feature>
<evidence type="ECO:0000313" key="4">
    <source>
        <dbReference type="EMBL" id="AAW41521.2"/>
    </source>
</evidence>
<feature type="compositionally biased region" description="Polar residues" evidence="2">
    <location>
        <begin position="285"/>
        <end position="295"/>
    </location>
</feature>